<comment type="caution">
    <text evidence="2">The sequence shown here is derived from an EMBL/GenBank/DDBJ whole genome shotgun (WGS) entry which is preliminary data.</text>
</comment>
<sequence>MMNAYPIVDNTTACIIKHYESYAVAQKTINTKLIELLKINTPKHFNKVLEIGCGTGLFTAEFLANFSINHLVLNDLYEDYQPYVTEKLQRNFTLMKSEFVFGDCLNTPLGDGYDLLAAASVVEYLPCAQTFVQCAKAKLKRGGYLLFNSVNPQHFHEIRALVGEGGDYPSLLDWINQLEVDFEILSIEQDGLCFLFESPEEVITHLEYTGISPLKTVQWTEDFYQEFIRQYKLQFSQEGCVSLTYQPFYILARKR</sequence>
<dbReference type="EMBL" id="JAPHVQ010000009">
    <property type="protein sequence ID" value="MDE8035355.1"/>
    <property type="molecule type" value="Genomic_DNA"/>
</dbReference>
<dbReference type="AlphaFoldDB" id="A0A9X4JF08"/>
<dbReference type="InterPro" id="IPR029063">
    <property type="entry name" value="SAM-dependent_MTases_sf"/>
</dbReference>
<reference evidence="2" key="2">
    <citation type="journal article" date="2023" name="Pathogens">
        <title>Pathological Features and Genomic Characterization of an Actinobacillus equuli subsp. equuli Bearing Unique Virulence-Associated Genes from an Adult Horse with Pleuropneumonia.</title>
        <authorList>
            <person name="Kamali M."/>
            <person name="Carossino M."/>
            <person name="Del Piero F."/>
            <person name="Peak L."/>
            <person name="Mitchell M.S."/>
            <person name="Willette J."/>
            <person name="Baker R."/>
            <person name="Li F."/>
            <person name="Kenez A."/>
            <person name="Balasuriya U.B.R."/>
            <person name="Go Y.Y."/>
        </authorList>
    </citation>
    <scope>NUCLEOTIDE SEQUENCE</scope>
    <source>
        <strain evidence="2">4524</strain>
    </source>
</reference>
<proteinExistence type="predicted"/>
<keyword evidence="2" id="KW-0489">Methyltransferase</keyword>
<evidence type="ECO:0000313" key="3">
    <source>
        <dbReference type="Proteomes" id="UP001142444"/>
    </source>
</evidence>
<feature type="domain" description="Methyltransferase type 11" evidence="1">
    <location>
        <begin position="49"/>
        <end position="147"/>
    </location>
</feature>
<dbReference type="RefSeq" id="WP_275218265.1">
    <property type="nucleotide sequence ID" value="NZ_JAPHVQ010000009.1"/>
</dbReference>
<dbReference type="GO" id="GO:0008757">
    <property type="term" value="F:S-adenosylmethionine-dependent methyltransferase activity"/>
    <property type="evidence" value="ECO:0007669"/>
    <property type="project" value="InterPro"/>
</dbReference>
<dbReference type="Gene3D" id="3.40.50.150">
    <property type="entry name" value="Vaccinia Virus protein VP39"/>
    <property type="match status" value="1"/>
</dbReference>
<evidence type="ECO:0000313" key="2">
    <source>
        <dbReference type="EMBL" id="MDE8035355.1"/>
    </source>
</evidence>
<dbReference type="Pfam" id="PF08241">
    <property type="entry name" value="Methyltransf_11"/>
    <property type="match status" value="1"/>
</dbReference>
<protein>
    <submittedName>
        <fullName evidence="2">Methyltransferase domain-containing protein</fullName>
    </submittedName>
</protein>
<gene>
    <name evidence="2" type="ORF">OQ257_09295</name>
</gene>
<dbReference type="SUPFAM" id="SSF53335">
    <property type="entry name" value="S-adenosyl-L-methionine-dependent methyltransferases"/>
    <property type="match status" value="1"/>
</dbReference>
<dbReference type="GO" id="GO:0032259">
    <property type="term" value="P:methylation"/>
    <property type="evidence" value="ECO:0007669"/>
    <property type="project" value="UniProtKB-KW"/>
</dbReference>
<name>A0A9X4JF08_ACTEU</name>
<organism evidence="2 3">
    <name type="scientific">Actinobacillus equuli subsp. equuli</name>
    <dbReference type="NCBI Taxonomy" id="202947"/>
    <lineage>
        <taxon>Bacteria</taxon>
        <taxon>Pseudomonadati</taxon>
        <taxon>Pseudomonadota</taxon>
        <taxon>Gammaproteobacteria</taxon>
        <taxon>Pasteurellales</taxon>
        <taxon>Pasteurellaceae</taxon>
        <taxon>Actinobacillus</taxon>
    </lineage>
</organism>
<evidence type="ECO:0000259" key="1">
    <source>
        <dbReference type="Pfam" id="PF08241"/>
    </source>
</evidence>
<dbReference type="CDD" id="cd02440">
    <property type="entry name" value="AdoMet_MTases"/>
    <property type="match status" value="1"/>
</dbReference>
<accession>A0A9X4JF08</accession>
<reference evidence="2" key="1">
    <citation type="submission" date="2022-11" db="EMBL/GenBank/DDBJ databases">
        <authorList>
            <person name="Kamali M."/>
            <person name="Peak L."/>
            <person name="Go Y.Y."/>
            <person name="Balasuriya U.B.R."/>
            <person name="Carossino M."/>
        </authorList>
    </citation>
    <scope>NUCLEOTIDE SEQUENCE</scope>
    <source>
        <strain evidence="2">4524</strain>
    </source>
</reference>
<dbReference type="InterPro" id="IPR013216">
    <property type="entry name" value="Methyltransf_11"/>
</dbReference>
<keyword evidence="2" id="KW-0808">Transferase</keyword>
<keyword evidence="3" id="KW-1185">Reference proteome</keyword>
<dbReference type="Proteomes" id="UP001142444">
    <property type="component" value="Unassembled WGS sequence"/>
</dbReference>